<evidence type="ECO:0000313" key="2">
    <source>
        <dbReference type="EMBL" id="GAA3922689.1"/>
    </source>
</evidence>
<feature type="transmembrane region" description="Helical" evidence="1">
    <location>
        <begin position="136"/>
        <end position="158"/>
    </location>
</feature>
<protein>
    <recommendedName>
        <fullName evidence="4">GGDEF domain-containing protein</fullName>
    </recommendedName>
</protein>
<feature type="transmembrane region" description="Helical" evidence="1">
    <location>
        <begin position="70"/>
        <end position="90"/>
    </location>
</feature>
<comment type="caution">
    <text evidence="2">The sequence shown here is derived from an EMBL/GenBank/DDBJ whole genome shotgun (WGS) entry which is preliminary data.</text>
</comment>
<proteinExistence type="predicted"/>
<keyword evidence="3" id="KW-1185">Reference proteome</keyword>
<reference evidence="3" key="1">
    <citation type="journal article" date="2019" name="Int. J. Syst. Evol. Microbiol.">
        <title>The Global Catalogue of Microorganisms (GCM) 10K type strain sequencing project: providing services to taxonomists for standard genome sequencing and annotation.</title>
        <authorList>
            <consortium name="The Broad Institute Genomics Platform"/>
            <consortium name="The Broad Institute Genome Sequencing Center for Infectious Disease"/>
            <person name="Wu L."/>
            <person name="Ma J."/>
        </authorList>
    </citation>
    <scope>NUCLEOTIDE SEQUENCE [LARGE SCALE GENOMIC DNA]</scope>
    <source>
        <strain evidence="3">JCM 17551</strain>
    </source>
</reference>
<keyword evidence="1" id="KW-1133">Transmembrane helix</keyword>
<organism evidence="2 3">
    <name type="scientific">Litoribacillus peritrichatus</name>
    <dbReference type="NCBI Taxonomy" id="718191"/>
    <lineage>
        <taxon>Bacteria</taxon>
        <taxon>Pseudomonadati</taxon>
        <taxon>Pseudomonadota</taxon>
        <taxon>Gammaproteobacteria</taxon>
        <taxon>Oceanospirillales</taxon>
        <taxon>Oceanospirillaceae</taxon>
        <taxon>Litoribacillus</taxon>
    </lineage>
</organism>
<dbReference type="Proteomes" id="UP001501565">
    <property type="component" value="Unassembled WGS sequence"/>
</dbReference>
<feature type="transmembrane region" description="Helical" evidence="1">
    <location>
        <begin position="46"/>
        <end position="64"/>
    </location>
</feature>
<keyword evidence="1" id="KW-0812">Transmembrane</keyword>
<sequence>MKTPGFDTLVFSSRKLETFIALTIIITVFSIILLIRADNLLSSQSIFLTIPLTAILLLLSFQKPSKGREVSGVTIVIALFVLTVVAPFALRSQLSPWIFLIPILLINFMTFNLNLISISIYCACVFTMIWMMPTSVNAIPTSLSFILVTALCLLMAFLKDQMMIRLAALDIIHPKTGWHVRQELKPALEREIQRAEREGSGLSYSMLDFQNEQHSIAELDWVNIKTLIETTVRPFDQVFHHSASKITIIHPYATTEEVKALFEGALEANKHIPFKAGIASLNIDDCSSDLTRKARAALLCCTPEQRVSSHEA</sequence>
<dbReference type="EMBL" id="BAABBN010000006">
    <property type="protein sequence ID" value="GAA3922689.1"/>
    <property type="molecule type" value="Genomic_DNA"/>
</dbReference>
<feature type="transmembrane region" description="Helical" evidence="1">
    <location>
        <begin position="16"/>
        <end position="34"/>
    </location>
</feature>
<keyword evidence="1" id="KW-0472">Membrane</keyword>
<feature type="transmembrane region" description="Helical" evidence="1">
    <location>
        <begin position="97"/>
        <end position="130"/>
    </location>
</feature>
<accession>A0ABP7MGK9</accession>
<evidence type="ECO:0000256" key="1">
    <source>
        <dbReference type="SAM" id="Phobius"/>
    </source>
</evidence>
<gene>
    <name evidence="2" type="ORF">GCM10022277_18260</name>
</gene>
<evidence type="ECO:0000313" key="3">
    <source>
        <dbReference type="Proteomes" id="UP001501565"/>
    </source>
</evidence>
<evidence type="ECO:0008006" key="4">
    <source>
        <dbReference type="Google" id="ProtNLM"/>
    </source>
</evidence>
<name>A0ABP7MGK9_9GAMM</name>